<organism evidence="1 2">
    <name type="scientific">Calycina marina</name>
    <dbReference type="NCBI Taxonomy" id="1763456"/>
    <lineage>
        <taxon>Eukaryota</taxon>
        <taxon>Fungi</taxon>
        <taxon>Dikarya</taxon>
        <taxon>Ascomycota</taxon>
        <taxon>Pezizomycotina</taxon>
        <taxon>Leotiomycetes</taxon>
        <taxon>Helotiales</taxon>
        <taxon>Pezizellaceae</taxon>
        <taxon>Calycina</taxon>
    </lineage>
</organism>
<reference evidence="1" key="1">
    <citation type="journal article" date="2021" name="IMA Fungus">
        <title>Genomic characterization of three marine fungi, including Emericellopsis atlantica sp. nov. with signatures of a generalist lifestyle and marine biomass degradation.</title>
        <authorList>
            <person name="Hagestad O.C."/>
            <person name="Hou L."/>
            <person name="Andersen J.H."/>
            <person name="Hansen E.H."/>
            <person name="Altermark B."/>
            <person name="Li C."/>
            <person name="Kuhnert E."/>
            <person name="Cox R.J."/>
            <person name="Crous P.W."/>
            <person name="Spatafora J.W."/>
            <person name="Lail K."/>
            <person name="Amirebrahimi M."/>
            <person name="Lipzen A."/>
            <person name="Pangilinan J."/>
            <person name="Andreopoulos W."/>
            <person name="Hayes R.D."/>
            <person name="Ng V."/>
            <person name="Grigoriev I.V."/>
            <person name="Jackson S.A."/>
            <person name="Sutton T.D.S."/>
            <person name="Dobson A.D.W."/>
            <person name="Rama T."/>
        </authorList>
    </citation>
    <scope>NUCLEOTIDE SEQUENCE</scope>
    <source>
        <strain evidence="1">TRa3180A</strain>
    </source>
</reference>
<comment type="caution">
    <text evidence="1">The sequence shown here is derived from an EMBL/GenBank/DDBJ whole genome shotgun (WGS) entry which is preliminary data.</text>
</comment>
<dbReference type="Proteomes" id="UP000887226">
    <property type="component" value="Unassembled WGS sequence"/>
</dbReference>
<protein>
    <submittedName>
        <fullName evidence="1">Uncharacterized protein</fullName>
    </submittedName>
</protein>
<dbReference type="AlphaFoldDB" id="A0A9P8CGP6"/>
<name>A0A9P8CGP6_9HELO</name>
<dbReference type="EMBL" id="MU253890">
    <property type="protein sequence ID" value="KAG9244681.1"/>
    <property type="molecule type" value="Genomic_DNA"/>
</dbReference>
<sequence>MWFVEERRWVKETDCMLAFGGDELAVKGLECVLVGTRDSWRRSHKLKLVHIDQLMTALESSLHEKWLKSVFRIVGFNDGMISTWIRYDPVNFSSKCSRAGGALTLKISNTSSLSSDSSDKFAYIVSFRCASPSDALEHVKFVPTATPALSRTQLAASKDGVLSSTKPPVTPYLEFTPGPGFPHRCIFMLCEEPSPADSSYRARLNSKYPTPSRSQDLKERMVFYAQPLIEEENLKAVG</sequence>
<evidence type="ECO:0000313" key="2">
    <source>
        <dbReference type="Proteomes" id="UP000887226"/>
    </source>
</evidence>
<accession>A0A9P8CGP6</accession>
<keyword evidence="2" id="KW-1185">Reference proteome</keyword>
<evidence type="ECO:0000313" key="1">
    <source>
        <dbReference type="EMBL" id="KAG9244681.1"/>
    </source>
</evidence>
<proteinExistence type="predicted"/>
<gene>
    <name evidence="1" type="ORF">BJ878DRAFT_479929</name>
</gene>